<comment type="caution">
    <text evidence="4">The sequence shown here is derived from an EMBL/GenBank/DDBJ whole genome shotgun (WGS) entry which is preliminary data.</text>
</comment>
<dbReference type="AlphaFoldDB" id="A0A1Q9C541"/>
<dbReference type="Proteomes" id="UP000186817">
    <property type="component" value="Unassembled WGS sequence"/>
</dbReference>
<dbReference type="SMART" id="SM00248">
    <property type="entry name" value="ANK"/>
    <property type="match status" value="3"/>
</dbReference>
<dbReference type="GO" id="GO:0004842">
    <property type="term" value="F:ubiquitin-protein transferase activity"/>
    <property type="evidence" value="ECO:0007669"/>
    <property type="project" value="TreeGrafter"/>
</dbReference>
<dbReference type="InterPro" id="IPR036770">
    <property type="entry name" value="Ankyrin_rpt-contain_sf"/>
</dbReference>
<dbReference type="Pfam" id="PF12796">
    <property type="entry name" value="Ank_2"/>
    <property type="match status" value="1"/>
</dbReference>
<sequence>MKENYLEKLCRQITPDPGNVILKIRLFNGAEYDFHAHELTPCSVQLEEICKQLKLQGKPILLDEDDDVLDSDGLRLCDICDKEQRFTLLVASPRPPQIRPGNDSAPKLAMRRPADKALAAEAQLIASRLHQPPTAVYNEGPADVERSRRDRATNSGQLLWSCTPADCAPPASIAGLAETLRIYLHRLTRLLLRSSASINLENAAGNAPLHLSIQHSSTPMVKLLLRCAASMELRRSYDGLTALAVAVSHSRATMARLLLQHKAMLHEPRTSRTALHVAAALGKLPFMSMLTKAGADSIATDNQGKVPAQLLPNGITFRQRFACKRIKTIPPTPLMASHYGSELSRTIANVFVDTVRELPAYFNIQQPLQLRHMHAETADNVRKLTNHMQLNLSDAHWLQCLSSELHPEAGHALIPDLWELKRRVSTAVERQH</sequence>
<reference evidence="4 5" key="1">
    <citation type="submission" date="2016-02" db="EMBL/GenBank/DDBJ databases">
        <title>Genome analysis of coral dinoflagellate symbionts highlights evolutionary adaptations to a symbiotic lifestyle.</title>
        <authorList>
            <person name="Aranda M."/>
            <person name="Li Y."/>
            <person name="Liew Y.J."/>
            <person name="Baumgarten S."/>
            <person name="Simakov O."/>
            <person name="Wilson M."/>
            <person name="Piel J."/>
            <person name="Ashoor H."/>
            <person name="Bougouffa S."/>
            <person name="Bajic V.B."/>
            <person name="Ryu T."/>
            <person name="Ravasi T."/>
            <person name="Bayer T."/>
            <person name="Micklem G."/>
            <person name="Kim H."/>
            <person name="Bhak J."/>
            <person name="Lajeunesse T.C."/>
            <person name="Voolstra C.R."/>
        </authorList>
    </citation>
    <scope>NUCLEOTIDE SEQUENCE [LARGE SCALE GENOMIC DNA]</scope>
    <source>
        <strain evidence="4 5">CCMP2467</strain>
    </source>
</reference>
<dbReference type="SUPFAM" id="SSF48403">
    <property type="entry name" value="Ankyrin repeat"/>
    <property type="match status" value="1"/>
</dbReference>
<evidence type="ECO:0000256" key="3">
    <source>
        <dbReference type="PROSITE-ProRule" id="PRU00023"/>
    </source>
</evidence>
<proteinExistence type="predicted"/>
<dbReference type="PROSITE" id="PS50297">
    <property type="entry name" value="ANK_REP_REGION"/>
    <property type="match status" value="2"/>
</dbReference>
<dbReference type="OrthoDB" id="432281at2759"/>
<evidence type="ECO:0000256" key="2">
    <source>
        <dbReference type="ARBA" id="ARBA00023043"/>
    </source>
</evidence>
<evidence type="ECO:0000256" key="1">
    <source>
        <dbReference type="ARBA" id="ARBA00022737"/>
    </source>
</evidence>
<accession>A0A1Q9C541</accession>
<evidence type="ECO:0000313" key="4">
    <source>
        <dbReference type="EMBL" id="OLP78039.1"/>
    </source>
</evidence>
<feature type="repeat" description="ANK" evidence="3">
    <location>
        <begin position="270"/>
        <end position="302"/>
    </location>
</feature>
<protein>
    <submittedName>
        <fullName evidence="4">Ankyrin repeat domain-containing protein 6</fullName>
    </submittedName>
</protein>
<dbReference type="InterPro" id="IPR002110">
    <property type="entry name" value="Ankyrin_rpt"/>
</dbReference>
<keyword evidence="5" id="KW-1185">Reference proteome</keyword>
<dbReference type="Pfam" id="PF00023">
    <property type="entry name" value="Ank"/>
    <property type="match status" value="1"/>
</dbReference>
<dbReference type="Gene3D" id="1.25.40.20">
    <property type="entry name" value="Ankyrin repeat-containing domain"/>
    <property type="match status" value="1"/>
</dbReference>
<name>A0A1Q9C541_SYMMI</name>
<dbReference type="PANTHER" id="PTHR24171">
    <property type="entry name" value="ANKYRIN REPEAT DOMAIN-CONTAINING PROTEIN 39-RELATED"/>
    <property type="match status" value="1"/>
</dbReference>
<keyword evidence="2 3" id="KW-0040">ANK repeat</keyword>
<dbReference type="PROSITE" id="PS50088">
    <property type="entry name" value="ANK_REPEAT"/>
    <property type="match status" value="2"/>
</dbReference>
<keyword evidence="1" id="KW-0677">Repeat</keyword>
<organism evidence="4 5">
    <name type="scientific">Symbiodinium microadriaticum</name>
    <name type="common">Dinoflagellate</name>
    <name type="synonym">Zooxanthella microadriatica</name>
    <dbReference type="NCBI Taxonomy" id="2951"/>
    <lineage>
        <taxon>Eukaryota</taxon>
        <taxon>Sar</taxon>
        <taxon>Alveolata</taxon>
        <taxon>Dinophyceae</taxon>
        <taxon>Suessiales</taxon>
        <taxon>Symbiodiniaceae</taxon>
        <taxon>Symbiodinium</taxon>
    </lineage>
</organism>
<evidence type="ECO:0000313" key="5">
    <source>
        <dbReference type="Proteomes" id="UP000186817"/>
    </source>
</evidence>
<feature type="repeat" description="ANK" evidence="3">
    <location>
        <begin position="204"/>
        <end position="236"/>
    </location>
</feature>
<dbReference type="GO" id="GO:0085020">
    <property type="term" value="P:protein K6-linked ubiquitination"/>
    <property type="evidence" value="ECO:0007669"/>
    <property type="project" value="TreeGrafter"/>
</dbReference>
<dbReference type="EMBL" id="LSRX01001672">
    <property type="protein sequence ID" value="OLP78039.1"/>
    <property type="molecule type" value="Genomic_DNA"/>
</dbReference>
<dbReference type="PANTHER" id="PTHR24171:SF11">
    <property type="entry name" value="26S PROTEASOME NON-ATPASE REGULATORY SUBUNIT 10"/>
    <property type="match status" value="1"/>
</dbReference>
<gene>
    <name evidence="4" type="primary">Ankrd6</name>
    <name evidence="4" type="ORF">AK812_SmicGene41835</name>
</gene>